<dbReference type="OrthoDB" id="5272396at2759"/>
<sequence length="345" mass="38277">MASFSRARPGVRWVTSYSTSDSRPVRLAMIPHSSTPDRSSKPSAAAPKFHTATSTTAITNATFAYQFGQVNAQSITIASQNRFDVTPFTFRSGPMQGQFALVFTAQPADHEIFRFLDLPAEIRAMILEKLVVHGPEAKVILRLSNNRDCKFRSRTFEAASLSIMGVCKQIRQEALAMFLGGNTFRLGQTSTALHFLELYGDSTQYLRTIEIHNLLKTGTNQLMRALAKLPNLQTVRLNPWDLIKLKAERCRLYFTEQGLTRKAASPDAIRAALDRFLGLLGAMQPSGAWRGSCAFSCAYDDVNGLNAGDKSQCDACQMQCVCHAGMVTTYAELRRDLKDMLNIED</sequence>
<evidence type="ECO:0000313" key="1">
    <source>
        <dbReference type="EMBL" id="KAG8623455.1"/>
    </source>
</evidence>
<dbReference type="PANTHER" id="PTHR42085">
    <property type="entry name" value="F-BOX DOMAIN-CONTAINING PROTEIN"/>
    <property type="match status" value="1"/>
</dbReference>
<keyword evidence="2" id="KW-1185">Reference proteome</keyword>
<comment type="caution">
    <text evidence="1">The sequence shown here is derived from an EMBL/GenBank/DDBJ whole genome shotgun (WGS) entry which is preliminary data.</text>
</comment>
<reference evidence="1" key="1">
    <citation type="submission" date="2021-07" db="EMBL/GenBank/DDBJ databases">
        <title>Elsinoe batatas strain:CRI-CJ2 Genome sequencing and assembly.</title>
        <authorList>
            <person name="Huang L."/>
        </authorList>
    </citation>
    <scope>NUCLEOTIDE SEQUENCE</scope>
    <source>
        <strain evidence="1">CRI-CJ2</strain>
    </source>
</reference>
<dbReference type="InterPro" id="IPR038883">
    <property type="entry name" value="AN11006-like"/>
</dbReference>
<organism evidence="1 2">
    <name type="scientific">Elsinoe batatas</name>
    <dbReference type="NCBI Taxonomy" id="2601811"/>
    <lineage>
        <taxon>Eukaryota</taxon>
        <taxon>Fungi</taxon>
        <taxon>Dikarya</taxon>
        <taxon>Ascomycota</taxon>
        <taxon>Pezizomycotina</taxon>
        <taxon>Dothideomycetes</taxon>
        <taxon>Dothideomycetidae</taxon>
        <taxon>Myriangiales</taxon>
        <taxon>Elsinoaceae</taxon>
        <taxon>Elsinoe</taxon>
    </lineage>
</organism>
<name>A0A8K0KWZ5_9PEZI</name>
<dbReference type="AlphaFoldDB" id="A0A8K0KWZ5"/>
<proteinExistence type="predicted"/>
<evidence type="ECO:0000313" key="2">
    <source>
        <dbReference type="Proteomes" id="UP000809789"/>
    </source>
</evidence>
<gene>
    <name evidence="1" type="ORF">KVT40_008431</name>
</gene>
<accession>A0A8K0KWZ5</accession>
<dbReference type="PANTHER" id="PTHR42085:SF2">
    <property type="entry name" value="F-BOX DOMAIN-CONTAINING PROTEIN"/>
    <property type="match status" value="1"/>
</dbReference>
<dbReference type="Proteomes" id="UP000809789">
    <property type="component" value="Unassembled WGS sequence"/>
</dbReference>
<protein>
    <recommendedName>
        <fullName evidence="3">F-box domain-containing protein</fullName>
    </recommendedName>
</protein>
<evidence type="ECO:0008006" key="3">
    <source>
        <dbReference type="Google" id="ProtNLM"/>
    </source>
</evidence>
<dbReference type="EMBL" id="JAESVG020000010">
    <property type="protein sequence ID" value="KAG8623455.1"/>
    <property type="molecule type" value="Genomic_DNA"/>
</dbReference>